<evidence type="ECO:0000256" key="1">
    <source>
        <dbReference type="PROSITE-ProRule" id="PRU00703"/>
    </source>
</evidence>
<dbReference type="Proteomes" id="UP001551584">
    <property type="component" value="Unassembled WGS sequence"/>
</dbReference>
<organism evidence="4 5">
    <name type="scientific">Streptomyces chilikensis</name>
    <dbReference type="NCBI Taxonomy" id="1194079"/>
    <lineage>
        <taxon>Bacteria</taxon>
        <taxon>Bacillati</taxon>
        <taxon>Actinomycetota</taxon>
        <taxon>Actinomycetes</taxon>
        <taxon>Kitasatosporales</taxon>
        <taxon>Streptomycetaceae</taxon>
        <taxon>Streptomyces</taxon>
    </lineage>
</organism>
<reference evidence="4 5" key="1">
    <citation type="submission" date="2024-06" db="EMBL/GenBank/DDBJ databases">
        <title>The Natural Products Discovery Center: Release of the First 8490 Sequenced Strains for Exploring Actinobacteria Biosynthetic Diversity.</title>
        <authorList>
            <person name="Kalkreuter E."/>
            <person name="Kautsar S.A."/>
            <person name="Yang D."/>
            <person name="Bader C.D."/>
            <person name="Teijaro C.N."/>
            <person name="Fluegel L."/>
            <person name="Davis C.M."/>
            <person name="Simpson J.R."/>
            <person name="Lauterbach L."/>
            <person name="Steele A.D."/>
            <person name="Gui C."/>
            <person name="Meng S."/>
            <person name="Li G."/>
            <person name="Viehrig K."/>
            <person name="Ye F."/>
            <person name="Su P."/>
            <person name="Kiefer A.F."/>
            <person name="Nichols A."/>
            <person name="Cepeda A.J."/>
            <person name="Yan W."/>
            <person name="Fan B."/>
            <person name="Jiang Y."/>
            <person name="Adhikari A."/>
            <person name="Zheng C.-J."/>
            <person name="Schuster L."/>
            <person name="Cowan T.M."/>
            <person name="Smanski M.J."/>
            <person name="Chevrette M.G."/>
            <person name="De Carvalho L.P.S."/>
            <person name="Shen B."/>
        </authorList>
    </citation>
    <scope>NUCLEOTIDE SEQUENCE [LARGE SCALE GENOMIC DNA]</scope>
    <source>
        <strain evidence="4 5">NPDC048117</strain>
    </source>
</reference>
<dbReference type="InterPro" id="IPR046342">
    <property type="entry name" value="CBS_dom_sf"/>
</dbReference>
<dbReference type="SUPFAM" id="SSF54631">
    <property type="entry name" value="CBS-domain pair"/>
    <property type="match status" value="1"/>
</dbReference>
<dbReference type="EMBL" id="JBEZNA010000156">
    <property type="protein sequence ID" value="MEU9581767.1"/>
    <property type="molecule type" value="Genomic_DNA"/>
</dbReference>
<gene>
    <name evidence="4" type="ORF">AB0D95_31650</name>
</gene>
<proteinExistence type="predicted"/>
<accession>A0ABV3EZX4</accession>
<name>A0ABV3EZX4_9ACTN</name>
<feature type="domain" description="CBS" evidence="3">
    <location>
        <begin position="1"/>
        <end position="58"/>
    </location>
</feature>
<evidence type="ECO:0000259" key="3">
    <source>
        <dbReference type="PROSITE" id="PS51371"/>
    </source>
</evidence>
<dbReference type="Gene3D" id="3.10.580.10">
    <property type="entry name" value="CBS-domain"/>
    <property type="match status" value="1"/>
</dbReference>
<keyword evidence="5" id="KW-1185">Reference proteome</keyword>
<protein>
    <submittedName>
        <fullName evidence="4">CBS domain-containing protein</fullName>
    </submittedName>
</protein>
<evidence type="ECO:0000313" key="4">
    <source>
        <dbReference type="EMBL" id="MEU9581767.1"/>
    </source>
</evidence>
<evidence type="ECO:0000313" key="5">
    <source>
        <dbReference type="Proteomes" id="UP001551584"/>
    </source>
</evidence>
<dbReference type="Pfam" id="PF00571">
    <property type="entry name" value="CBS"/>
    <property type="match status" value="1"/>
</dbReference>
<dbReference type="RefSeq" id="WP_359278706.1">
    <property type="nucleotide sequence ID" value="NZ_JBEZNA010000156.1"/>
</dbReference>
<dbReference type="InterPro" id="IPR000644">
    <property type="entry name" value="CBS_dom"/>
</dbReference>
<sequence length="97" mass="10285">MTTDVVRAAYGTPFKEVARLLAGRRIGGLPVADEDEHVVGAVSEPDLTAHRAKAPLPHEPARGFRFPAPPPAARRRAAKARARTAGGLMTPSPVTVR</sequence>
<evidence type="ECO:0000256" key="2">
    <source>
        <dbReference type="SAM" id="MobiDB-lite"/>
    </source>
</evidence>
<feature type="non-terminal residue" evidence="4">
    <location>
        <position position="97"/>
    </location>
</feature>
<dbReference type="PROSITE" id="PS51371">
    <property type="entry name" value="CBS"/>
    <property type="match status" value="1"/>
</dbReference>
<feature type="region of interest" description="Disordered" evidence="2">
    <location>
        <begin position="78"/>
        <end position="97"/>
    </location>
</feature>
<keyword evidence="1" id="KW-0129">CBS domain</keyword>
<comment type="caution">
    <text evidence="4">The sequence shown here is derived from an EMBL/GenBank/DDBJ whole genome shotgun (WGS) entry which is preliminary data.</text>
</comment>